<evidence type="ECO:0000313" key="7">
    <source>
        <dbReference type="Proteomes" id="UP001148838"/>
    </source>
</evidence>
<feature type="DNA-binding region" description="H-T-H motif" evidence="4">
    <location>
        <begin position="29"/>
        <end position="49"/>
    </location>
</feature>
<dbReference type="EMBL" id="JAJSOF020000009">
    <property type="protein sequence ID" value="KAJ4446411.1"/>
    <property type="molecule type" value="Genomic_DNA"/>
</dbReference>
<accession>A0ABQ8TIG6</accession>
<evidence type="ECO:0000313" key="6">
    <source>
        <dbReference type="EMBL" id="KAJ4446411.1"/>
    </source>
</evidence>
<evidence type="ECO:0000256" key="4">
    <source>
        <dbReference type="PROSITE-ProRule" id="PRU00320"/>
    </source>
</evidence>
<evidence type="ECO:0000256" key="2">
    <source>
        <dbReference type="ARBA" id="ARBA00023125"/>
    </source>
</evidence>
<dbReference type="Pfam" id="PF03221">
    <property type="entry name" value="HTH_Tnp_Tc5"/>
    <property type="match status" value="1"/>
</dbReference>
<dbReference type="InterPro" id="IPR007889">
    <property type="entry name" value="HTH_Psq"/>
</dbReference>
<dbReference type="Proteomes" id="UP001148838">
    <property type="component" value="Unassembled WGS sequence"/>
</dbReference>
<evidence type="ECO:0000259" key="5">
    <source>
        <dbReference type="PROSITE" id="PS50960"/>
    </source>
</evidence>
<dbReference type="Pfam" id="PF05225">
    <property type="entry name" value="HTH_psq"/>
    <property type="match status" value="1"/>
</dbReference>
<dbReference type="InterPro" id="IPR006600">
    <property type="entry name" value="HTH_CenpB_DNA-bd_dom"/>
</dbReference>
<gene>
    <name evidence="6" type="ORF">ANN_13107</name>
</gene>
<comment type="caution">
    <text evidence="6">The sequence shown here is derived from an EMBL/GenBank/DDBJ whole genome shotgun (WGS) entry which is preliminary data.</text>
</comment>
<evidence type="ECO:0000256" key="3">
    <source>
        <dbReference type="ARBA" id="ARBA00023242"/>
    </source>
</evidence>
<reference evidence="6 7" key="1">
    <citation type="journal article" date="2022" name="Allergy">
        <title>Genome assembly and annotation of Periplaneta americana reveal a comprehensive cockroach allergen profile.</title>
        <authorList>
            <person name="Wang L."/>
            <person name="Xiong Q."/>
            <person name="Saelim N."/>
            <person name="Wang L."/>
            <person name="Nong W."/>
            <person name="Wan A.T."/>
            <person name="Shi M."/>
            <person name="Liu X."/>
            <person name="Cao Q."/>
            <person name="Hui J.H.L."/>
            <person name="Sookrung N."/>
            <person name="Leung T.F."/>
            <person name="Tungtrongchitr A."/>
            <person name="Tsui S.K.W."/>
        </authorList>
    </citation>
    <scope>NUCLEOTIDE SEQUENCE [LARGE SCALE GENOMIC DNA]</scope>
    <source>
        <strain evidence="6">PWHHKU_190912</strain>
    </source>
</reference>
<keyword evidence="7" id="KW-1185">Reference proteome</keyword>
<dbReference type="PROSITE" id="PS50960">
    <property type="entry name" value="HTH_PSQ"/>
    <property type="match status" value="1"/>
</dbReference>
<name>A0ABQ8TIG6_PERAM</name>
<protein>
    <recommendedName>
        <fullName evidence="5">HTH psq-type domain-containing protein</fullName>
    </recommendedName>
</protein>
<feature type="domain" description="HTH psq-type" evidence="5">
    <location>
        <begin position="1"/>
        <end position="53"/>
    </location>
</feature>
<evidence type="ECO:0000256" key="1">
    <source>
        <dbReference type="ARBA" id="ARBA00004123"/>
    </source>
</evidence>
<dbReference type="Gene3D" id="1.10.10.60">
    <property type="entry name" value="Homeodomain-like"/>
    <property type="match status" value="1"/>
</dbReference>
<comment type="subcellular location">
    <subcellularLocation>
        <location evidence="1 4">Nucleus</location>
    </subcellularLocation>
</comment>
<proteinExistence type="predicted"/>
<sequence>MTPPKKRKAWDKDHMNRAVEAVVRKEMGYLKAARYFCVPQTTLERYVKQRRESENEEEISTKLGRKPVFPPDLESDLVSHCLLMEERFFGVTRTDLKRLAYSLASANNIPNKFNEKTESAGKKWLQAFLKRHASTMSVRVPQGISMARVKSFSEENVNIFFNILEPELQKINFNPNRIYNCDETGISIVQHKNTKVIALKGKRSVR</sequence>
<dbReference type="InterPro" id="IPR009057">
    <property type="entry name" value="Homeodomain-like_sf"/>
</dbReference>
<dbReference type="SUPFAM" id="SSF46689">
    <property type="entry name" value="Homeodomain-like"/>
    <property type="match status" value="1"/>
</dbReference>
<keyword evidence="2 4" id="KW-0238">DNA-binding</keyword>
<organism evidence="6 7">
    <name type="scientific">Periplaneta americana</name>
    <name type="common">American cockroach</name>
    <name type="synonym">Blatta americana</name>
    <dbReference type="NCBI Taxonomy" id="6978"/>
    <lineage>
        <taxon>Eukaryota</taxon>
        <taxon>Metazoa</taxon>
        <taxon>Ecdysozoa</taxon>
        <taxon>Arthropoda</taxon>
        <taxon>Hexapoda</taxon>
        <taxon>Insecta</taxon>
        <taxon>Pterygota</taxon>
        <taxon>Neoptera</taxon>
        <taxon>Polyneoptera</taxon>
        <taxon>Dictyoptera</taxon>
        <taxon>Blattodea</taxon>
        <taxon>Blattoidea</taxon>
        <taxon>Blattidae</taxon>
        <taxon>Blattinae</taxon>
        <taxon>Periplaneta</taxon>
    </lineage>
</organism>
<keyword evidence="3 4" id="KW-0539">Nucleus</keyword>